<feature type="compositionally biased region" description="Low complexity" evidence="1">
    <location>
        <begin position="105"/>
        <end position="123"/>
    </location>
</feature>
<feature type="compositionally biased region" description="Low complexity" evidence="1">
    <location>
        <begin position="80"/>
        <end position="98"/>
    </location>
</feature>
<sequence>MRPNVGYTSESRVADRIPMADLSTRKMTKDTEEGGRPPNLMVVRDLYVQPFQFWRDLTHIRSHSKSPRDFQSGAMSELTSRSSPPLSEDSSKALSSSSGRDENISTSHHSSSLSQTSSKVSDSAAREATPNKDPNTLEGVLNDELRTEPAVAKLLYRSLVGKLEYAPPGAEVHIFDDGNSHSILSLLTIRDPRPIKHRGAFTYAPTTASGSSYSSSSKSPTGAKASLSGSGSSGGKGLTSSNDGSGKDTANDGIHGQSTKQQKSKTKSNASTSNNIQSLRCFHNISLPETFCVNHKTRDRFRSCGGPGFNNIQRLREHMASHHKQKPDELKCSGCKQDFANPKSLKEHTDTTDCVICCPDCNETFFKKTDRTAHQNANHSDGGKSVFYKELDEKLWEKLKDALKTFAISIQRGKASEDPSLAKWVEKNKERYMIGRSSNANYLLELGQWYVAWDTLRPLLSEEYVPEHPFYDYLPAAELGEEKIRLVFKQLVAGEIKVNGPPPNEIPTQITWYDHHLGKALRIASRTQLKMNSKPQYDDDTYDSLPNSSLPQQTAFDSQVPIAQFNISTTMQGEAPITYQPPLGMMNQRAHNMVHPTQGFYPIPGHQQQAVTMQNMPSVPSSSTDGMFWDGQPPHPESAVKLRRRR</sequence>
<dbReference type="InterPro" id="IPR013087">
    <property type="entry name" value="Znf_C2H2_type"/>
</dbReference>
<dbReference type="OrthoDB" id="3564303at2759"/>
<evidence type="ECO:0000313" key="4">
    <source>
        <dbReference type="Proteomes" id="UP000824998"/>
    </source>
</evidence>
<feature type="domain" description="C2H2-type" evidence="2">
    <location>
        <begin position="357"/>
        <end position="379"/>
    </location>
</feature>
<dbReference type="Gene3D" id="3.30.160.60">
    <property type="entry name" value="Classic Zinc Finger"/>
    <property type="match status" value="1"/>
</dbReference>
<feature type="region of interest" description="Disordered" evidence="1">
    <location>
        <begin position="616"/>
        <end position="646"/>
    </location>
</feature>
<gene>
    <name evidence="3" type="ORF">BJ875DRAFT_454239</name>
</gene>
<feature type="compositionally biased region" description="Polar residues" evidence="1">
    <location>
        <begin position="1"/>
        <end position="11"/>
    </location>
</feature>
<feature type="compositionally biased region" description="Basic and acidic residues" evidence="1">
    <location>
        <begin position="23"/>
        <end position="35"/>
    </location>
</feature>
<feature type="compositionally biased region" description="Polar residues" evidence="1">
    <location>
        <begin position="616"/>
        <end position="625"/>
    </location>
</feature>
<accession>A0A9P7YQH6</accession>
<evidence type="ECO:0000256" key="1">
    <source>
        <dbReference type="SAM" id="MobiDB-lite"/>
    </source>
</evidence>
<feature type="region of interest" description="Disordered" evidence="1">
    <location>
        <begin position="63"/>
        <end position="142"/>
    </location>
</feature>
<evidence type="ECO:0000313" key="3">
    <source>
        <dbReference type="EMBL" id="KAG9237273.1"/>
    </source>
</evidence>
<protein>
    <recommendedName>
        <fullName evidence="2">C2H2-type domain-containing protein</fullName>
    </recommendedName>
</protein>
<dbReference type="EMBL" id="MU251390">
    <property type="protein sequence ID" value="KAG9237273.1"/>
    <property type="molecule type" value="Genomic_DNA"/>
</dbReference>
<dbReference type="Proteomes" id="UP000824998">
    <property type="component" value="Unassembled WGS sequence"/>
</dbReference>
<comment type="caution">
    <text evidence="3">The sequence shown here is derived from an EMBL/GenBank/DDBJ whole genome shotgun (WGS) entry which is preliminary data.</text>
</comment>
<keyword evidence="4" id="KW-1185">Reference proteome</keyword>
<dbReference type="PROSITE" id="PS00028">
    <property type="entry name" value="ZINC_FINGER_C2H2_1"/>
    <property type="match status" value="1"/>
</dbReference>
<feature type="compositionally biased region" description="Low complexity" evidence="1">
    <location>
        <begin position="203"/>
        <end position="230"/>
    </location>
</feature>
<feature type="region of interest" description="Disordered" evidence="1">
    <location>
        <begin position="203"/>
        <end position="272"/>
    </location>
</feature>
<feature type="region of interest" description="Disordered" evidence="1">
    <location>
        <begin position="1"/>
        <end position="38"/>
    </location>
</feature>
<evidence type="ECO:0000259" key="2">
    <source>
        <dbReference type="PROSITE" id="PS00028"/>
    </source>
</evidence>
<feature type="compositionally biased region" description="Low complexity" evidence="1">
    <location>
        <begin position="257"/>
        <end position="272"/>
    </location>
</feature>
<name>A0A9P7YQH6_9HELO</name>
<organism evidence="3 4">
    <name type="scientific">Amylocarpus encephaloides</name>
    <dbReference type="NCBI Taxonomy" id="45428"/>
    <lineage>
        <taxon>Eukaryota</taxon>
        <taxon>Fungi</taxon>
        <taxon>Dikarya</taxon>
        <taxon>Ascomycota</taxon>
        <taxon>Pezizomycotina</taxon>
        <taxon>Leotiomycetes</taxon>
        <taxon>Helotiales</taxon>
        <taxon>Helotiales incertae sedis</taxon>
        <taxon>Amylocarpus</taxon>
    </lineage>
</organism>
<dbReference type="AlphaFoldDB" id="A0A9P7YQH6"/>
<reference evidence="3" key="1">
    <citation type="journal article" date="2021" name="IMA Fungus">
        <title>Genomic characterization of three marine fungi, including Emericellopsis atlantica sp. nov. with signatures of a generalist lifestyle and marine biomass degradation.</title>
        <authorList>
            <person name="Hagestad O.C."/>
            <person name="Hou L."/>
            <person name="Andersen J.H."/>
            <person name="Hansen E.H."/>
            <person name="Altermark B."/>
            <person name="Li C."/>
            <person name="Kuhnert E."/>
            <person name="Cox R.J."/>
            <person name="Crous P.W."/>
            <person name="Spatafora J.W."/>
            <person name="Lail K."/>
            <person name="Amirebrahimi M."/>
            <person name="Lipzen A."/>
            <person name="Pangilinan J."/>
            <person name="Andreopoulos W."/>
            <person name="Hayes R.D."/>
            <person name="Ng V."/>
            <person name="Grigoriev I.V."/>
            <person name="Jackson S.A."/>
            <person name="Sutton T.D.S."/>
            <person name="Dobson A.D.W."/>
            <person name="Rama T."/>
        </authorList>
    </citation>
    <scope>NUCLEOTIDE SEQUENCE</scope>
    <source>
        <strain evidence="3">TRa018bII</strain>
    </source>
</reference>
<proteinExistence type="predicted"/>